<reference evidence="3 4" key="1">
    <citation type="journal article" date="2013" name="Curr. Biol.">
        <title>The Genome of the Foraminiferan Reticulomyxa filosa.</title>
        <authorList>
            <person name="Glockner G."/>
            <person name="Hulsmann N."/>
            <person name="Schleicher M."/>
            <person name="Noegel A.A."/>
            <person name="Eichinger L."/>
            <person name="Gallinger C."/>
            <person name="Pawlowski J."/>
            <person name="Sierra R."/>
            <person name="Euteneuer U."/>
            <person name="Pillet L."/>
            <person name="Moustafa A."/>
            <person name="Platzer M."/>
            <person name="Groth M."/>
            <person name="Szafranski K."/>
            <person name="Schliwa M."/>
        </authorList>
    </citation>
    <scope>NUCLEOTIDE SEQUENCE [LARGE SCALE GENOMIC DNA]</scope>
</reference>
<feature type="transmembrane region" description="Helical" evidence="2">
    <location>
        <begin position="103"/>
        <end position="122"/>
    </location>
</feature>
<dbReference type="EMBL" id="ASPP01024776">
    <property type="protein sequence ID" value="ETO08705.1"/>
    <property type="molecule type" value="Genomic_DNA"/>
</dbReference>
<accession>X6M6Q2</accession>
<sequence length="149" mass="16422">MFSFLTGLNIANGITNKKKNPQSQLNPLSHDSGSRTSLISKPNQIQEPRVDYVANVHTQNRFNNDQANTPFRPEPPTNESTIVNTPSQQKAVITKRKMLDGEGLRAVDLLLGIVVLLFTLSINHFIKSIITSLLLSTIVMASIYACAMS</sequence>
<evidence type="ECO:0000256" key="2">
    <source>
        <dbReference type="SAM" id="Phobius"/>
    </source>
</evidence>
<feature type="compositionally biased region" description="Polar residues" evidence="1">
    <location>
        <begin position="21"/>
        <end position="41"/>
    </location>
</feature>
<protein>
    <submittedName>
        <fullName evidence="3">Uncharacterized protein</fullName>
    </submittedName>
</protein>
<name>X6M6Q2_RETFI</name>
<evidence type="ECO:0000313" key="3">
    <source>
        <dbReference type="EMBL" id="ETO08705.1"/>
    </source>
</evidence>
<keyword evidence="2" id="KW-1133">Transmembrane helix</keyword>
<keyword evidence="4" id="KW-1185">Reference proteome</keyword>
<dbReference type="Proteomes" id="UP000023152">
    <property type="component" value="Unassembled WGS sequence"/>
</dbReference>
<comment type="caution">
    <text evidence="3">The sequence shown here is derived from an EMBL/GenBank/DDBJ whole genome shotgun (WGS) entry which is preliminary data.</text>
</comment>
<proteinExistence type="predicted"/>
<evidence type="ECO:0000313" key="4">
    <source>
        <dbReference type="Proteomes" id="UP000023152"/>
    </source>
</evidence>
<feature type="region of interest" description="Disordered" evidence="1">
    <location>
        <begin position="13"/>
        <end position="41"/>
    </location>
</feature>
<evidence type="ECO:0000256" key="1">
    <source>
        <dbReference type="SAM" id="MobiDB-lite"/>
    </source>
</evidence>
<gene>
    <name evidence="3" type="ORF">RFI_28682</name>
</gene>
<dbReference type="AlphaFoldDB" id="X6M6Q2"/>
<keyword evidence="2" id="KW-0472">Membrane</keyword>
<keyword evidence="2" id="KW-0812">Transmembrane</keyword>
<feature type="transmembrane region" description="Helical" evidence="2">
    <location>
        <begin position="128"/>
        <end position="147"/>
    </location>
</feature>
<organism evidence="3 4">
    <name type="scientific">Reticulomyxa filosa</name>
    <dbReference type="NCBI Taxonomy" id="46433"/>
    <lineage>
        <taxon>Eukaryota</taxon>
        <taxon>Sar</taxon>
        <taxon>Rhizaria</taxon>
        <taxon>Retaria</taxon>
        <taxon>Foraminifera</taxon>
        <taxon>Monothalamids</taxon>
        <taxon>Reticulomyxidae</taxon>
        <taxon>Reticulomyxa</taxon>
    </lineage>
</organism>